<dbReference type="PROSITE" id="PS00894">
    <property type="entry name" value="HTH_DEOR_1"/>
    <property type="match status" value="1"/>
</dbReference>
<evidence type="ECO:0000256" key="1">
    <source>
        <dbReference type="ARBA" id="ARBA00023015"/>
    </source>
</evidence>
<dbReference type="SMART" id="SM01134">
    <property type="entry name" value="DeoRC"/>
    <property type="match status" value="1"/>
</dbReference>
<accession>A0A3D2X9P4</accession>
<feature type="domain" description="HTH deoR-type" evidence="4">
    <location>
        <begin position="3"/>
        <end position="58"/>
    </location>
</feature>
<keyword evidence="3" id="KW-0804">Transcription</keyword>
<sequence>MLAIERTQYIIKTLQENKVASVSELSKVIQVTEETIRRDLEKLEKQGVISRVHGGAYLREGYGNETPTEVRGKIYQKEKEQIAKASLTFIKDYDSVLLDCSTTASYIAKEIKASEKKISVVTNSLLVAKELEDAVHVRLILLGGEYKDSTKSFCGSVTVEALSHYYVDKVFISSAGISVEAGMIDYTLEEATIRSKMIKQAKTCFYVADITKIGRNAIYRIGDLDDVDYLIVNEDIDRKSLELKEALLNRKKEIVIAK</sequence>
<dbReference type="GO" id="GO:0003677">
    <property type="term" value="F:DNA binding"/>
    <property type="evidence" value="ECO:0007669"/>
    <property type="project" value="UniProtKB-KW"/>
</dbReference>
<dbReference type="AlphaFoldDB" id="A0A3D2X9P4"/>
<dbReference type="SUPFAM" id="SSF46785">
    <property type="entry name" value="Winged helix' DNA-binding domain"/>
    <property type="match status" value="1"/>
</dbReference>
<dbReference type="EMBL" id="DPVV01000527">
    <property type="protein sequence ID" value="HCL03860.1"/>
    <property type="molecule type" value="Genomic_DNA"/>
</dbReference>
<dbReference type="Gene3D" id="1.10.10.10">
    <property type="entry name" value="Winged helix-like DNA-binding domain superfamily/Winged helix DNA-binding domain"/>
    <property type="match status" value="1"/>
</dbReference>
<dbReference type="PRINTS" id="PR00037">
    <property type="entry name" value="HTHLACR"/>
</dbReference>
<evidence type="ECO:0000256" key="2">
    <source>
        <dbReference type="ARBA" id="ARBA00023125"/>
    </source>
</evidence>
<dbReference type="InterPro" id="IPR001034">
    <property type="entry name" value="DeoR_HTH"/>
</dbReference>
<dbReference type="PROSITE" id="PS51000">
    <property type="entry name" value="HTH_DEOR_2"/>
    <property type="match status" value="1"/>
</dbReference>
<dbReference type="InterPro" id="IPR036388">
    <property type="entry name" value="WH-like_DNA-bd_sf"/>
</dbReference>
<evidence type="ECO:0000313" key="5">
    <source>
        <dbReference type="EMBL" id="HCL03860.1"/>
    </source>
</evidence>
<dbReference type="SMART" id="SM00420">
    <property type="entry name" value="HTH_DEOR"/>
    <property type="match status" value="1"/>
</dbReference>
<keyword evidence="2" id="KW-0238">DNA-binding</keyword>
<evidence type="ECO:0000259" key="4">
    <source>
        <dbReference type="PROSITE" id="PS51000"/>
    </source>
</evidence>
<keyword evidence="1" id="KW-0805">Transcription regulation</keyword>
<organism evidence="5 6">
    <name type="scientific">Lachnoclostridium phytofermentans</name>
    <dbReference type="NCBI Taxonomy" id="66219"/>
    <lineage>
        <taxon>Bacteria</taxon>
        <taxon>Bacillati</taxon>
        <taxon>Bacillota</taxon>
        <taxon>Clostridia</taxon>
        <taxon>Lachnospirales</taxon>
        <taxon>Lachnospiraceae</taxon>
    </lineage>
</organism>
<dbReference type="PANTHER" id="PTHR30363">
    <property type="entry name" value="HTH-TYPE TRANSCRIPTIONAL REGULATOR SRLR-RELATED"/>
    <property type="match status" value="1"/>
</dbReference>
<dbReference type="PANTHER" id="PTHR30363:SF44">
    <property type="entry name" value="AGA OPERON TRANSCRIPTIONAL REPRESSOR-RELATED"/>
    <property type="match status" value="1"/>
</dbReference>
<dbReference type="Pfam" id="PF00455">
    <property type="entry name" value="DeoRC"/>
    <property type="match status" value="1"/>
</dbReference>
<name>A0A3D2X9P4_9FIRM</name>
<gene>
    <name evidence="5" type="ORF">DHW61_15880</name>
</gene>
<dbReference type="Gene3D" id="3.40.50.1360">
    <property type="match status" value="1"/>
</dbReference>
<dbReference type="InterPro" id="IPR018356">
    <property type="entry name" value="Tscrpt_reg_HTH_DeoR_CS"/>
</dbReference>
<comment type="caution">
    <text evidence="5">The sequence shown here is derived from an EMBL/GenBank/DDBJ whole genome shotgun (WGS) entry which is preliminary data.</text>
</comment>
<evidence type="ECO:0000256" key="3">
    <source>
        <dbReference type="ARBA" id="ARBA00023163"/>
    </source>
</evidence>
<dbReference type="InterPro" id="IPR037171">
    <property type="entry name" value="NagB/RpiA_transferase-like"/>
</dbReference>
<proteinExistence type="predicted"/>
<evidence type="ECO:0000313" key="6">
    <source>
        <dbReference type="Proteomes" id="UP000262969"/>
    </source>
</evidence>
<protein>
    <submittedName>
        <fullName evidence="5">DeoR/GlpR transcriptional regulator</fullName>
    </submittedName>
</protein>
<dbReference type="Proteomes" id="UP000262969">
    <property type="component" value="Unassembled WGS sequence"/>
</dbReference>
<reference evidence="5 6" key="1">
    <citation type="journal article" date="2018" name="Nat. Biotechnol.">
        <title>A standardized bacterial taxonomy based on genome phylogeny substantially revises the tree of life.</title>
        <authorList>
            <person name="Parks D.H."/>
            <person name="Chuvochina M."/>
            <person name="Waite D.W."/>
            <person name="Rinke C."/>
            <person name="Skarshewski A."/>
            <person name="Chaumeil P.A."/>
            <person name="Hugenholtz P."/>
        </authorList>
    </citation>
    <scope>NUCLEOTIDE SEQUENCE [LARGE SCALE GENOMIC DNA]</scope>
    <source>
        <strain evidence="5">UBA11728</strain>
    </source>
</reference>
<dbReference type="GO" id="GO:0003700">
    <property type="term" value="F:DNA-binding transcription factor activity"/>
    <property type="evidence" value="ECO:0007669"/>
    <property type="project" value="InterPro"/>
</dbReference>
<dbReference type="SUPFAM" id="SSF100950">
    <property type="entry name" value="NagB/RpiA/CoA transferase-like"/>
    <property type="match status" value="1"/>
</dbReference>
<dbReference type="InterPro" id="IPR036390">
    <property type="entry name" value="WH_DNA-bd_sf"/>
</dbReference>
<dbReference type="InterPro" id="IPR050313">
    <property type="entry name" value="Carb_Metab_HTH_regulators"/>
</dbReference>
<dbReference type="InterPro" id="IPR014036">
    <property type="entry name" value="DeoR-like_C"/>
</dbReference>
<dbReference type="Pfam" id="PF08220">
    <property type="entry name" value="HTH_DeoR"/>
    <property type="match status" value="1"/>
</dbReference>